<keyword evidence="2" id="KW-0732">Signal</keyword>
<dbReference type="GO" id="GO:0005576">
    <property type="term" value="C:extracellular region"/>
    <property type="evidence" value="ECO:0007669"/>
    <property type="project" value="UniProtKB-SubCell"/>
</dbReference>
<evidence type="ECO:0000256" key="2">
    <source>
        <dbReference type="ARBA" id="ARBA00022729"/>
    </source>
</evidence>
<dbReference type="InterPro" id="IPR011330">
    <property type="entry name" value="Glyco_hydro/deAcase_b/a-brl"/>
</dbReference>
<dbReference type="PANTHER" id="PTHR34216">
    <property type="match status" value="1"/>
</dbReference>
<evidence type="ECO:0000313" key="5">
    <source>
        <dbReference type="Proteomes" id="UP000503264"/>
    </source>
</evidence>
<reference evidence="4 5" key="1">
    <citation type="submission" date="2016-07" db="EMBL/GenBank/DDBJ databases">
        <title>Comparative genomics of the Campylobacter concisus group.</title>
        <authorList>
            <person name="Miller W.G."/>
            <person name="Yee E."/>
            <person name="Chapman M.H."/>
            <person name="Huynh S."/>
            <person name="Bono J.L."/>
            <person name="On S.L.W."/>
            <person name="StLeger J."/>
            <person name="Foster G."/>
            <person name="Parker C.T."/>
        </authorList>
    </citation>
    <scope>NUCLEOTIDE SEQUENCE [LARGE SCALE GENOMIC DNA]</scope>
    <source>
        <strain evidence="4 5">CCUG 21559</strain>
    </source>
</reference>
<organism evidence="4 5">
    <name type="scientific">Campylobacter mucosalis CCUG 21559</name>
    <dbReference type="NCBI Taxonomy" id="1032067"/>
    <lineage>
        <taxon>Bacteria</taxon>
        <taxon>Pseudomonadati</taxon>
        <taxon>Campylobacterota</taxon>
        <taxon>Epsilonproteobacteria</taxon>
        <taxon>Campylobacterales</taxon>
        <taxon>Campylobacteraceae</taxon>
        <taxon>Campylobacter</taxon>
    </lineage>
</organism>
<comment type="subcellular location">
    <subcellularLocation>
        <location evidence="1">Secreted</location>
    </subcellularLocation>
</comment>
<dbReference type="PANTHER" id="PTHR34216:SF3">
    <property type="entry name" value="POLY-BETA-1,6-N-ACETYL-D-GLUCOSAMINE N-DEACETYLASE"/>
    <property type="match status" value="1"/>
</dbReference>
<name>A0A6G5QG66_9BACT</name>
<dbReference type="InterPro" id="IPR051398">
    <property type="entry name" value="Polysacch_Deacetylase"/>
</dbReference>
<dbReference type="RefSeq" id="WP_034969406.1">
    <property type="nucleotide sequence ID" value="NZ_CP012542.1"/>
</dbReference>
<dbReference type="Proteomes" id="UP000503264">
    <property type="component" value="Chromosome"/>
</dbReference>
<dbReference type="SUPFAM" id="SSF88713">
    <property type="entry name" value="Glycoside hydrolase/deacetylase"/>
    <property type="match status" value="1"/>
</dbReference>
<evidence type="ECO:0000256" key="1">
    <source>
        <dbReference type="ARBA" id="ARBA00004613"/>
    </source>
</evidence>
<dbReference type="GO" id="GO:0005975">
    <property type="term" value="P:carbohydrate metabolic process"/>
    <property type="evidence" value="ECO:0007669"/>
    <property type="project" value="InterPro"/>
</dbReference>
<sequence>MKTPICILTMHHCNPLKDAITIAPELFKEALIFIRELGYNFITYKEFKDVLFGRSKPLKNSVLLTFDDGYFDCYKFAFPILKELNIPAVCFLITDTITDYKRQNYDIEFKLHNQIDYTHDIEQFLNLDEIKEMTESGLFEFDSHTATHYSCKSNDLPILNDEFDTSYKKIKELFGKNSEFGFCWPKGHFNDTSMSLIKNSKYDFAFSVIDGGYCNGDDRFKIRRIDISNNARSKKDYLFRIKKKLKIYSTPILGDLYSKFRNRNFK</sequence>
<dbReference type="AlphaFoldDB" id="A0A6G5QG66"/>
<accession>A0A6G5QG66</accession>
<dbReference type="Pfam" id="PF01522">
    <property type="entry name" value="Polysacc_deac_1"/>
    <property type="match status" value="1"/>
</dbReference>
<protein>
    <submittedName>
        <fullName evidence="4">Polysaccharide deacetylase</fullName>
    </submittedName>
</protein>
<evidence type="ECO:0000313" key="4">
    <source>
        <dbReference type="EMBL" id="QCD44496.1"/>
    </source>
</evidence>
<dbReference type="EMBL" id="CP012542">
    <property type="protein sequence ID" value="QCD44496.1"/>
    <property type="molecule type" value="Genomic_DNA"/>
</dbReference>
<dbReference type="CDD" id="cd10969">
    <property type="entry name" value="CE4_Ecf1_like_5s"/>
    <property type="match status" value="1"/>
</dbReference>
<dbReference type="InterPro" id="IPR002509">
    <property type="entry name" value="NODB_dom"/>
</dbReference>
<gene>
    <name evidence="4" type="ORF">CMUC_0699</name>
</gene>
<dbReference type="GO" id="GO:0016810">
    <property type="term" value="F:hydrolase activity, acting on carbon-nitrogen (but not peptide) bonds"/>
    <property type="evidence" value="ECO:0007669"/>
    <property type="project" value="InterPro"/>
</dbReference>
<evidence type="ECO:0000259" key="3">
    <source>
        <dbReference type="PROSITE" id="PS51677"/>
    </source>
</evidence>
<dbReference type="PROSITE" id="PS51677">
    <property type="entry name" value="NODB"/>
    <property type="match status" value="1"/>
</dbReference>
<keyword evidence="5" id="KW-1185">Reference proteome</keyword>
<feature type="domain" description="NodB homology" evidence="3">
    <location>
        <begin position="60"/>
        <end position="266"/>
    </location>
</feature>
<proteinExistence type="predicted"/>
<dbReference type="Gene3D" id="3.20.20.370">
    <property type="entry name" value="Glycoside hydrolase/deacetylase"/>
    <property type="match status" value="1"/>
</dbReference>